<evidence type="ECO:0000256" key="9">
    <source>
        <dbReference type="ARBA" id="ARBA00022932"/>
    </source>
</evidence>
<organism evidence="13 14">
    <name type="scientific">Candidatus Babela massiliensis</name>
    <dbReference type="NCBI Taxonomy" id="673862"/>
    <lineage>
        <taxon>Bacteria</taxon>
        <taxon>Candidatus Babelota</taxon>
        <taxon>Candidatus Babeliae</taxon>
        <taxon>Candidatus Babeliales</taxon>
        <taxon>Candidatus Babeliaceae</taxon>
        <taxon>Candidatus Babela</taxon>
    </lineage>
</organism>
<dbReference type="Pfam" id="PF13177">
    <property type="entry name" value="DNA_pol3_delta2"/>
    <property type="match status" value="1"/>
</dbReference>
<dbReference type="KEGG" id="dpb:BABL1_gene_690"/>
<reference evidence="13 14" key="1">
    <citation type="journal article" date="2015" name="Biol. Direct">
        <title>Babela massiliensis, a representative of a widespread bacterial phylum with unusual adaptations to parasitism in amoebae.</title>
        <authorList>
            <person name="Pagnier I."/>
            <person name="Yutin N."/>
            <person name="Croce O."/>
            <person name="Makarova K.S."/>
            <person name="Wolf Y.I."/>
            <person name="Benamar S."/>
            <person name="Raoult D."/>
            <person name="Koonin E.V."/>
            <person name="La Scola B."/>
        </authorList>
    </citation>
    <scope>NUCLEOTIDE SEQUENCE [LARGE SCALE GENOMIC DNA]</scope>
    <source>
        <strain evidence="14">BABL1</strain>
    </source>
</reference>
<dbReference type="InterPro" id="IPR045085">
    <property type="entry name" value="HLD_clamp_pol_III_gamma_tau"/>
</dbReference>
<dbReference type="GO" id="GO:0003887">
    <property type="term" value="F:DNA-directed DNA polymerase activity"/>
    <property type="evidence" value="ECO:0007669"/>
    <property type="project" value="UniProtKB-KW"/>
</dbReference>
<evidence type="ECO:0000313" key="14">
    <source>
        <dbReference type="Proteomes" id="UP000018769"/>
    </source>
</evidence>
<evidence type="ECO:0000256" key="6">
    <source>
        <dbReference type="ARBA" id="ARBA00022741"/>
    </source>
</evidence>
<dbReference type="Proteomes" id="UP000018769">
    <property type="component" value="Chromosome I"/>
</dbReference>
<dbReference type="SUPFAM" id="SSF52540">
    <property type="entry name" value="P-loop containing nucleoside triphosphate hydrolases"/>
    <property type="match status" value="1"/>
</dbReference>
<dbReference type="InterPro" id="IPR022754">
    <property type="entry name" value="DNA_pol_III_gamma-3"/>
</dbReference>
<dbReference type="SUPFAM" id="SSF48019">
    <property type="entry name" value="post-AAA+ oligomerization domain-like"/>
    <property type="match status" value="1"/>
</dbReference>
<dbReference type="RefSeq" id="WP_023791292.1">
    <property type="nucleotide sequence ID" value="NC_023003.1"/>
</dbReference>
<protein>
    <recommendedName>
        <fullName evidence="11">DNA polymerase III subunit gamma/tau</fullName>
        <ecNumber evidence="11">2.7.7.7</ecNumber>
    </recommendedName>
</protein>
<dbReference type="Gene3D" id="3.40.50.300">
    <property type="entry name" value="P-loop containing nucleotide triphosphate hydrolases"/>
    <property type="match status" value="1"/>
</dbReference>
<feature type="domain" description="AAA+ ATPase" evidence="12">
    <location>
        <begin position="38"/>
        <end position="194"/>
    </location>
</feature>
<keyword evidence="2 11" id="KW-0808">Transferase</keyword>
<evidence type="ECO:0000256" key="4">
    <source>
        <dbReference type="ARBA" id="ARBA00022705"/>
    </source>
</evidence>
<keyword evidence="14" id="KW-1185">Reference proteome</keyword>
<dbReference type="InterPro" id="IPR008921">
    <property type="entry name" value="DNA_pol3_clamp-load_cplx_C"/>
</dbReference>
<evidence type="ECO:0000256" key="7">
    <source>
        <dbReference type="ARBA" id="ARBA00022833"/>
    </source>
</evidence>
<dbReference type="Gene3D" id="1.20.272.10">
    <property type="match status" value="1"/>
</dbReference>
<keyword evidence="3 11" id="KW-0548">Nucleotidyltransferase</keyword>
<dbReference type="CDD" id="cd00009">
    <property type="entry name" value="AAA"/>
    <property type="match status" value="1"/>
</dbReference>
<dbReference type="InterPro" id="IPR027417">
    <property type="entry name" value="P-loop_NTPase"/>
</dbReference>
<dbReference type="PANTHER" id="PTHR11669:SF0">
    <property type="entry name" value="PROTEIN STICHEL-LIKE 2"/>
    <property type="match status" value="1"/>
</dbReference>
<evidence type="ECO:0000256" key="1">
    <source>
        <dbReference type="ARBA" id="ARBA00006360"/>
    </source>
</evidence>
<comment type="function">
    <text evidence="11">DNA polymerase III is a complex, multichain enzyme responsible for most of the replicative synthesis in bacteria. This DNA polymerase also exhibits 3' to 5' exonuclease activity.</text>
</comment>
<evidence type="ECO:0000259" key="12">
    <source>
        <dbReference type="SMART" id="SM00382"/>
    </source>
</evidence>
<dbReference type="EC" id="2.7.7.7" evidence="11"/>
<dbReference type="STRING" id="673862.BABL1_gene_690"/>
<evidence type="ECO:0000256" key="11">
    <source>
        <dbReference type="RuleBase" id="RU364063"/>
    </source>
</evidence>
<keyword evidence="5" id="KW-0479">Metal-binding</keyword>
<dbReference type="EMBL" id="HG793133">
    <property type="protein sequence ID" value="CDK30328.1"/>
    <property type="molecule type" value="Genomic_DNA"/>
</dbReference>
<comment type="subunit">
    <text evidence="11">DNA polymerase III contains a core (composed of alpha, epsilon and theta chains) that associates with a tau subunit. This core dimerizes to form the POLIII' complex. PolIII' associates with the gamma complex (composed of gamma, delta, delta', psi and chi chains) and with the beta chain to form the complete DNA polymerase III complex.</text>
</comment>
<dbReference type="Pfam" id="PF22608">
    <property type="entry name" value="DNAX_ATPase_lid"/>
    <property type="match status" value="1"/>
</dbReference>
<dbReference type="Pfam" id="PF12169">
    <property type="entry name" value="DNA_pol3_gamma3"/>
    <property type="match status" value="1"/>
</dbReference>
<keyword evidence="7" id="KW-0862">Zinc</keyword>
<dbReference type="GO" id="GO:0006261">
    <property type="term" value="P:DNA-templated DNA replication"/>
    <property type="evidence" value="ECO:0007669"/>
    <property type="project" value="TreeGrafter"/>
</dbReference>
<dbReference type="CDD" id="cd18137">
    <property type="entry name" value="HLD_clamp_pol_III_gamma_tau"/>
    <property type="match status" value="1"/>
</dbReference>
<dbReference type="AlphaFoldDB" id="V6DHA6"/>
<evidence type="ECO:0000256" key="3">
    <source>
        <dbReference type="ARBA" id="ARBA00022695"/>
    </source>
</evidence>
<name>V6DHA6_9BACT</name>
<dbReference type="OrthoDB" id="9810148at2"/>
<evidence type="ECO:0000256" key="8">
    <source>
        <dbReference type="ARBA" id="ARBA00022840"/>
    </source>
</evidence>
<dbReference type="InterPro" id="IPR050238">
    <property type="entry name" value="DNA_Rep/Repair_Clamp_Loader"/>
</dbReference>
<accession>V6DHA6</accession>
<dbReference type="eggNOG" id="COG2812">
    <property type="taxonomic scope" value="Bacteria"/>
</dbReference>
<dbReference type="SMART" id="SM00382">
    <property type="entry name" value="AAA"/>
    <property type="match status" value="1"/>
</dbReference>
<evidence type="ECO:0000313" key="13">
    <source>
        <dbReference type="EMBL" id="CDK30328.1"/>
    </source>
</evidence>
<keyword evidence="8 11" id="KW-0067">ATP-binding</keyword>
<keyword evidence="4 11" id="KW-0235">DNA replication</keyword>
<dbReference type="HOGENOM" id="CLU_006229_0_1_7"/>
<proteinExistence type="inferred from homology"/>
<dbReference type="NCBIfam" id="TIGR02397">
    <property type="entry name" value="dnaX_nterm"/>
    <property type="match status" value="1"/>
</dbReference>
<comment type="catalytic activity">
    <reaction evidence="10 11">
        <text>DNA(n) + a 2'-deoxyribonucleoside 5'-triphosphate = DNA(n+1) + diphosphate</text>
        <dbReference type="Rhea" id="RHEA:22508"/>
        <dbReference type="Rhea" id="RHEA-COMP:17339"/>
        <dbReference type="Rhea" id="RHEA-COMP:17340"/>
        <dbReference type="ChEBI" id="CHEBI:33019"/>
        <dbReference type="ChEBI" id="CHEBI:61560"/>
        <dbReference type="ChEBI" id="CHEBI:173112"/>
        <dbReference type="EC" id="2.7.7.7"/>
    </reaction>
</comment>
<dbReference type="GO" id="GO:0005524">
    <property type="term" value="F:ATP binding"/>
    <property type="evidence" value="ECO:0007669"/>
    <property type="project" value="UniProtKB-KW"/>
</dbReference>
<evidence type="ECO:0000256" key="2">
    <source>
        <dbReference type="ARBA" id="ARBA00022679"/>
    </source>
</evidence>
<evidence type="ECO:0000256" key="10">
    <source>
        <dbReference type="ARBA" id="ARBA00049244"/>
    </source>
</evidence>
<dbReference type="PANTHER" id="PTHR11669">
    <property type="entry name" value="REPLICATION FACTOR C / DNA POLYMERASE III GAMMA-TAU SUBUNIT"/>
    <property type="match status" value="1"/>
</dbReference>
<dbReference type="GO" id="GO:0003677">
    <property type="term" value="F:DNA binding"/>
    <property type="evidence" value="ECO:0007669"/>
    <property type="project" value="InterPro"/>
</dbReference>
<evidence type="ECO:0000256" key="5">
    <source>
        <dbReference type="ARBA" id="ARBA00022723"/>
    </source>
</evidence>
<dbReference type="Gene3D" id="1.10.8.60">
    <property type="match status" value="1"/>
</dbReference>
<dbReference type="InterPro" id="IPR012763">
    <property type="entry name" value="DNA_pol_III_sug/sutau_N"/>
</dbReference>
<comment type="similarity">
    <text evidence="1 11">Belongs to the DnaX/STICHEL family.</text>
</comment>
<dbReference type="FunFam" id="1.10.8.60:FF:000013">
    <property type="entry name" value="DNA polymerase III subunit gamma/tau"/>
    <property type="match status" value="1"/>
</dbReference>
<dbReference type="GO" id="GO:0009360">
    <property type="term" value="C:DNA polymerase III complex"/>
    <property type="evidence" value="ECO:0007669"/>
    <property type="project" value="InterPro"/>
</dbReference>
<keyword evidence="9 11" id="KW-0239">DNA-directed DNA polymerase</keyword>
<gene>
    <name evidence="13" type="primary">dnaX_1</name>
    <name evidence="11" type="synonym">dnaX</name>
    <name evidence="13" type="ORF">BABL1_gene_690</name>
</gene>
<dbReference type="InterPro" id="IPR003593">
    <property type="entry name" value="AAA+_ATPase"/>
</dbReference>
<dbReference type="GO" id="GO:0046872">
    <property type="term" value="F:metal ion binding"/>
    <property type="evidence" value="ECO:0007669"/>
    <property type="project" value="UniProtKB-KW"/>
</dbReference>
<keyword evidence="6 11" id="KW-0547">Nucleotide-binding</keyword>
<dbReference type="PATRIC" id="fig|673862.3.peg.215"/>
<sequence>MNIQLNLARKWRSKRFDDVVGQELVIRLIKNSLYRNLVFPVYLLSGPKGSGKTTTARLFASALNCNELSNFEKKPQEVSLPCNQCNSCISMSKFAHPDFIEIDAASNTGVENIRQIIETASFMPVLGKKKIYLIDEAHMLSKAAFNAFLKILEEPPTGTVFMLATTDVNKIISTVQSRCFQLFFSIIQDQDIVNHLSFICTEENISFDIEALNLIANQSQGSLRDAINLLEKVRLNSEKVDKESILETLGFLNENNLFEILNTVLNKNIVELINLFNKINLKNYNVIIIWKQFIELVHQLFLIKNQIDTSIKLNKNIDLIINKISIKILLDMLEIAHSYEFKLSKTTLPYLNLELMFINLAQKINLDKNNNLDKEKFTQVININNNTDNKLDINQDKWKKVLVEIDSLKDPLLNSIFQQAELDLSNYLNKELILLFSKDFVFFKDILEETKKTWITIFNKNFGIDVSIKFNFNKIINNTSITLNNKNNNQNEEIAEKKSIYPKKETILIKNSIINNKKEYKTKSLDISNQSKWPRANTILKIFPGKIYLEENTSL</sequence>